<name>A0ABR2X257_9FUNG</name>
<dbReference type="Proteomes" id="UP001479436">
    <property type="component" value="Unassembled WGS sequence"/>
</dbReference>
<accession>A0ABR2X257</accession>
<comment type="caution">
    <text evidence="1">The sequence shown here is derived from an EMBL/GenBank/DDBJ whole genome shotgun (WGS) entry which is preliminary data.</text>
</comment>
<protein>
    <submittedName>
        <fullName evidence="1">Uncharacterized protein</fullName>
    </submittedName>
</protein>
<dbReference type="EMBL" id="JASJQH010000049">
    <property type="protein sequence ID" value="KAK9767860.1"/>
    <property type="molecule type" value="Genomic_DNA"/>
</dbReference>
<sequence>MIKATQIHYEHHHFKSLDSVRVPKTHLFSNAELEAFGLATEFTSIDTLHTPATPEKAVLLERILPPEHFGQSITEVASDLPLPEKSLCYFSINKDSRTLIWPLDSVIRETNLEDARRKMRMVPSFEHMLVNGFVSENGQREMTVTFSITPPIVRS</sequence>
<evidence type="ECO:0000313" key="1">
    <source>
        <dbReference type="EMBL" id="KAK9767860.1"/>
    </source>
</evidence>
<organism evidence="1 2">
    <name type="scientific">Basidiobolus ranarum</name>
    <dbReference type="NCBI Taxonomy" id="34480"/>
    <lineage>
        <taxon>Eukaryota</taxon>
        <taxon>Fungi</taxon>
        <taxon>Fungi incertae sedis</taxon>
        <taxon>Zoopagomycota</taxon>
        <taxon>Entomophthoromycotina</taxon>
        <taxon>Basidiobolomycetes</taxon>
        <taxon>Basidiobolales</taxon>
        <taxon>Basidiobolaceae</taxon>
        <taxon>Basidiobolus</taxon>
    </lineage>
</organism>
<evidence type="ECO:0000313" key="2">
    <source>
        <dbReference type="Proteomes" id="UP001479436"/>
    </source>
</evidence>
<proteinExistence type="predicted"/>
<keyword evidence="2" id="KW-1185">Reference proteome</keyword>
<reference evidence="1 2" key="1">
    <citation type="submission" date="2023-04" db="EMBL/GenBank/DDBJ databases">
        <title>Genome of Basidiobolus ranarum AG-B5.</title>
        <authorList>
            <person name="Stajich J.E."/>
            <person name="Carter-House D."/>
            <person name="Gryganskyi A."/>
        </authorList>
    </citation>
    <scope>NUCLEOTIDE SEQUENCE [LARGE SCALE GENOMIC DNA]</scope>
    <source>
        <strain evidence="1 2">AG-B5</strain>
    </source>
</reference>
<gene>
    <name evidence="1" type="ORF">K7432_001966</name>
</gene>